<reference evidence="4 5" key="1">
    <citation type="journal article" date="2008" name="BMC Genomics">
        <title>Complete genome of Phenylobacterium zucineum - a novel facultative intracellular bacterium isolated from human erythroleukemia cell line K562.</title>
        <authorList>
            <person name="Luo Y."/>
            <person name="Xu X."/>
            <person name="Ding Z."/>
            <person name="Liu Z."/>
            <person name="Zhang B."/>
            <person name="Yan Z."/>
            <person name="Sun J."/>
            <person name="Hu S."/>
            <person name="Hu X."/>
        </authorList>
    </citation>
    <scope>NUCLEOTIDE SEQUENCE [LARGE SCALE GENOMIC DNA]</scope>
    <source>
        <strain evidence="4 5">HLK1</strain>
    </source>
</reference>
<dbReference type="AlphaFoldDB" id="B4RH20"/>
<dbReference type="PROSITE" id="PS50968">
    <property type="entry name" value="BIOTINYL_LIPOYL"/>
    <property type="match status" value="1"/>
</dbReference>
<dbReference type="PROSITE" id="PS00188">
    <property type="entry name" value="BIOTIN"/>
    <property type="match status" value="1"/>
</dbReference>
<gene>
    <name evidence="4" type="ordered locus">PHZ_c2559</name>
</gene>
<dbReference type="KEGG" id="pzu:PHZ_c2559"/>
<dbReference type="InterPro" id="IPR001882">
    <property type="entry name" value="Biotin_BS"/>
</dbReference>
<name>B4RH20_PHEZH</name>
<dbReference type="Pfam" id="PF00364">
    <property type="entry name" value="Biotin_lipoyl"/>
    <property type="match status" value="1"/>
</dbReference>
<evidence type="ECO:0000313" key="5">
    <source>
        <dbReference type="Proteomes" id="UP000001868"/>
    </source>
</evidence>
<dbReference type="InterPro" id="IPR000089">
    <property type="entry name" value="Biotin_lipoyl"/>
</dbReference>
<sequence length="75" mass="7878">MPTVRDVRSPTAGTVWTLEAAPGDQLEADDPIAILEAMKMEIPVHAPAGGRLVELLVAAGEAVSEDQVIARMELG</sequence>
<evidence type="ECO:0000256" key="2">
    <source>
        <dbReference type="SAM" id="MobiDB-lite"/>
    </source>
</evidence>
<organism evidence="4 5">
    <name type="scientific">Phenylobacterium zucineum (strain HLK1)</name>
    <dbReference type="NCBI Taxonomy" id="450851"/>
    <lineage>
        <taxon>Bacteria</taxon>
        <taxon>Pseudomonadati</taxon>
        <taxon>Pseudomonadota</taxon>
        <taxon>Alphaproteobacteria</taxon>
        <taxon>Caulobacterales</taxon>
        <taxon>Caulobacteraceae</taxon>
        <taxon>Phenylobacterium</taxon>
    </lineage>
</organism>
<accession>B4RH20</accession>
<dbReference type="STRING" id="450851.PHZ_c2559"/>
<feature type="region of interest" description="Disordered" evidence="2">
    <location>
        <begin position="1"/>
        <end position="22"/>
    </location>
</feature>
<dbReference type="PANTHER" id="PTHR45266:SF3">
    <property type="entry name" value="OXALOACETATE DECARBOXYLASE ALPHA CHAIN"/>
    <property type="match status" value="1"/>
</dbReference>
<keyword evidence="5" id="KW-1185">Reference proteome</keyword>
<feature type="domain" description="Lipoyl-binding" evidence="3">
    <location>
        <begin position="1"/>
        <end position="73"/>
    </location>
</feature>
<dbReference type="InterPro" id="IPR050709">
    <property type="entry name" value="Biotin_Carboxyl_Carrier/Decarb"/>
</dbReference>
<dbReference type="RefSeq" id="WP_012523106.1">
    <property type="nucleotide sequence ID" value="NC_011144.1"/>
</dbReference>
<evidence type="ECO:0000259" key="3">
    <source>
        <dbReference type="PROSITE" id="PS50968"/>
    </source>
</evidence>
<dbReference type="OrthoDB" id="163546at2"/>
<dbReference type="CDD" id="cd06850">
    <property type="entry name" value="biotinyl_domain"/>
    <property type="match status" value="1"/>
</dbReference>
<dbReference type="PANTHER" id="PTHR45266">
    <property type="entry name" value="OXALOACETATE DECARBOXYLASE ALPHA CHAIN"/>
    <property type="match status" value="1"/>
</dbReference>
<dbReference type="EMBL" id="CP000747">
    <property type="protein sequence ID" value="ACG78968.1"/>
    <property type="molecule type" value="Genomic_DNA"/>
</dbReference>
<dbReference type="eggNOG" id="COG0511">
    <property type="taxonomic scope" value="Bacteria"/>
</dbReference>
<evidence type="ECO:0000313" key="4">
    <source>
        <dbReference type="EMBL" id="ACG78968.1"/>
    </source>
</evidence>
<protein>
    <submittedName>
        <fullName evidence="4">Biotin protein</fullName>
    </submittedName>
</protein>
<proteinExistence type="predicted"/>
<dbReference type="InterPro" id="IPR011053">
    <property type="entry name" value="Single_hybrid_motif"/>
</dbReference>
<dbReference type="Gene3D" id="2.40.50.100">
    <property type="match status" value="1"/>
</dbReference>
<dbReference type="Proteomes" id="UP000001868">
    <property type="component" value="Chromosome"/>
</dbReference>
<dbReference type="HOGENOM" id="CLU_016733_9_1_5"/>
<dbReference type="SUPFAM" id="SSF51230">
    <property type="entry name" value="Single hybrid motif"/>
    <property type="match status" value="1"/>
</dbReference>
<evidence type="ECO:0000256" key="1">
    <source>
        <dbReference type="ARBA" id="ARBA00023267"/>
    </source>
</evidence>
<keyword evidence="1" id="KW-0092">Biotin</keyword>